<dbReference type="AlphaFoldDB" id="A0A2Z4PUF4"/>
<evidence type="ECO:0000313" key="3">
    <source>
        <dbReference type="Proteomes" id="UP000249898"/>
    </source>
</evidence>
<dbReference type="SUPFAM" id="SSF47413">
    <property type="entry name" value="lambda repressor-like DNA-binding domains"/>
    <property type="match status" value="1"/>
</dbReference>
<dbReference type="InterPro" id="IPR001387">
    <property type="entry name" value="Cro/C1-type_HTH"/>
</dbReference>
<protein>
    <submittedName>
        <fullName evidence="2">Transcriptional regulator</fullName>
    </submittedName>
</protein>
<sequence>MAKSINELRKKIKPEVQAAARAKAVAIIAEMSLAEVRKKRGINQADLAGFMNIAQPNISQIENRPDALISTLNQYIEALGGKLEIHAKFPDGQDIEISQFAIVK</sequence>
<dbReference type="CDD" id="cd00093">
    <property type="entry name" value="HTH_XRE"/>
    <property type="match status" value="1"/>
</dbReference>
<evidence type="ECO:0000259" key="1">
    <source>
        <dbReference type="PROSITE" id="PS50943"/>
    </source>
</evidence>
<organism evidence="2 3">
    <name type="scientific">Marinomonas primoryensis</name>
    <dbReference type="NCBI Taxonomy" id="178399"/>
    <lineage>
        <taxon>Bacteria</taxon>
        <taxon>Pseudomonadati</taxon>
        <taxon>Pseudomonadota</taxon>
        <taxon>Gammaproteobacteria</taxon>
        <taxon>Oceanospirillales</taxon>
        <taxon>Oceanospirillaceae</taxon>
        <taxon>Marinomonas</taxon>
    </lineage>
</organism>
<dbReference type="SMART" id="SM00530">
    <property type="entry name" value="HTH_XRE"/>
    <property type="match status" value="1"/>
</dbReference>
<dbReference type="OrthoDB" id="129597at2"/>
<dbReference type="PROSITE" id="PS50943">
    <property type="entry name" value="HTH_CROC1"/>
    <property type="match status" value="1"/>
</dbReference>
<dbReference type="InterPro" id="IPR039554">
    <property type="entry name" value="HigA2-like_HTH"/>
</dbReference>
<proteinExistence type="predicted"/>
<feature type="domain" description="HTH cro/C1-type" evidence="1">
    <location>
        <begin position="33"/>
        <end position="86"/>
    </location>
</feature>
<dbReference type="Gene3D" id="1.10.260.40">
    <property type="entry name" value="lambda repressor-like DNA-binding domains"/>
    <property type="match status" value="1"/>
</dbReference>
<reference evidence="2 3" key="1">
    <citation type="submission" date="2016-06" db="EMBL/GenBank/DDBJ databases">
        <title>The sequenced genome of the ice-adhering bacterium Marinomonas primoryensis, from Antarctica.</title>
        <authorList>
            <person name="Graham L."/>
            <person name="Vance T.D.R."/>
            <person name="Davies P.L."/>
        </authorList>
    </citation>
    <scope>NUCLEOTIDE SEQUENCE [LARGE SCALE GENOMIC DNA]</scope>
    <source>
        <strain evidence="2 3">AceL</strain>
    </source>
</reference>
<dbReference type="Pfam" id="PF13744">
    <property type="entry name" value="HTH_37"/>
    <property type="match status" value="1"/>
</dbReference>
<dbReference type="Proteomes" id="UP000249898">
    <property type="component" value="Chromosome"/>
</dbReference>
<name>A0A2Z4PUF4_9GAMM</name>
<accession>A0A2Z4PUF4</accession>
<dbReference type="RefSeq" id="WP_112139622.1">
    <property type="nucleotide sequence ID" value="NZ_CP016181.1"/>
</dbReference>
<dbReference type="GO" id="GO:0003677">
    <property type="term" value="F:DNA binding"/>
    <property type="evidence" value="ECO:0007669"/>
    <property type="project" value="InterPro"/>
</dbReference>
<evidence type="ECO:0000313" key="2">
    <source>
        <dbReference type="EMBL" id="AWY01252.1"/>
    </source>
</evidence>
<dbReference type="InterPro" id="IPR010982">
    <property type="entry name" value="Lambda_DNA-bd_dom_sf"/>
</dbReference>
<dbReference type="EMBL" id="CP016181">
    <property type="protein sequence ID" value="AWY01252.1"/>
    <property type="molecule type" value="Genomic_DNA"/>
</dbReference>
<gene>
    <name evidence="2" type="ORF">A8139_15780</name>
</gene>